<evidence type="ECO:0000313" key="4">
    <source>
        <dbReference type="EMBL" id="RLN27674.1"/>
    </source>
</evidence>
<dbReference type="GO" id="GO:0016787">
    <property type="term" value="F:hydrolase activity"/>
    <property type="evidence" value="ECO:0007669"/>
    <property type="project" value="UniProtKB-KW"/>
</dbReference>
<dbReference type="STRING" id="4540.A0A3L6SWM6"/>
<dbReference type="EMBL" id="PQIB02000003">
    <property type="protein sequence ID" value="RLN27674.1"/>
    <property type="molecule type" value="Genomic_DNA"/>
</dbReference>
<dbReference type="Proteomes" id="UP000275267">
    <property type="component" value="Unassembled WGS sequence"/>
</dbReference>
<dbReference type="OrthoDB" id="428480at2759"/>
<organism evidence="4 5">
    <name type="scientific">Panicum miliaceum</name>
    <name type="common">Proso millet</name>
    <name type="synonym">Broomcorn millet</name>
    <dbReference type="NCBI Taxonomy" id="4540"/>
    <lineage>
        <taxon>Eukaryota</taxon>
        <taxon>Viridiplantae</taxon>
        <taxon>Streptophyta</taxon>
        <taxon>Embryophyta</taxon>
        <taxon>Tracheophyta</taxon>
        <taxon>Spermatophyta</taxon>
        <taxon>Magnoliopsida</taxon>
        <taxon>Liliopsida</taxon>
        <taxon>Poales</taxon>
        <taxon>Poaceae</taxon>
        <taxon>PACMAD clade</taxon>
        <taxon>Panicoideae</taxon>
        <taxon>Panicodae</taxon>
        <taxon>Paniceae</taxon>
        <taxon>Panicinae</taxon>
        <taxon>Panicum</taxon>
        <taxon>Panicum sect. Panicum</taxon>
    </lineage>
</organism>
<proteinExistence type="predicted"/>
<reference evidence="5" key="1">
    <citation type="journal article" date="2019" name="Nat. Commun.">
        <title>The genome of broomcorn millet.</title>
        <authorList>
            <person name="Zou C."/>
            <person name="Miki D."/>
            <person name="Li D."/>
            <person name="Tang Q."/>
            <person name="Xiao L."/>
            <person name="Rajput S."/>
            <person name="Deng P."/>
            <person name="Jia W."/>
            <person name="Huang R."/>
            <person name="Zhang M."/>
            <person name="Sun Y."/>
            <person name="Hu J."/>
            <person name="Fu X."/>
            <person name="Schnable P.S."/>
            <person name="Li F."/>
            <person name="Zhang H."/>
            <person name="Feng B."/>
            <person name="Zhu X."/>
            <person name="Liu R."/>
            <person name="Schnable J.C."/>
            <person name="Zhu J.-K."/>
            <person name="Zhang H."/>
        </authorList>
    </citation>
    <scope>NUCLEOTIDE SEQUENCE [LARGE SCALE GENOMIC DNA]</scope>
</reference>
<sequence length="155" mass="17152">MEGALRLLLVLMVIMPCTGDVNLWPMPKDLKMTVMGSNYSDEKAILKDAFGRMAAAVEQDHVITEGYKRSSVLVGMNVVVRSPDDELNFGVDESYSLFVPSTGHPLYAQIQAQTVFGALHALEVTEVLLMHGIAEFRKKGLYPDHLMVQAKSLQN</sequence>
<feature type="chain" id="PRO_5018090970" evidence="2">
    <location>
        <begin position="20"/>
        <end position="155"/>
    </location>
</feature>
<evidence type="ECO:0000259" key="3">
    <source>
        <dbReference type="Pfam" id="PF14845"/>
    </source>
</evidence>
<feature type="domain" description="Beta-hexosaminidase eukaryotic type N-terminal" evidence="3">
    <location>
        <begin position="68"/>
        <end position="123"/>
    </location>
</feature>
<protein>
    <submittedName>
        <fullName evidence="4">Beta-hexosaminidase 3-like</fullName>
    </submittedName>
</protein>
<dbReference type="AlphaFoldDB" id="A0A3L6SWM6"/>
<dbReference type="InterPro" id="IPR029018">
    <property type="entry name" value="Hex-like_dom2"/>
</dbReference>
<dbReference type="Gene3D" id="3.30.379.10">
    <property type="entry name" value="Chitobiase/beta-hexosaminidase domain 2-like"/>
    <property type="match status" value="1"/>
</dbReference>
<gene>
    <name evidence="4" type="ORF">C2845_PM05G37890</name>
</gene>
<evidence type="ECO:0000256" key="2">
    <source>
        <dbReference type="SAM" id="SignalP"/>
    </source>
</evidence>
<evidence type="ECO:0000313" key="5">
    <source>
        <dbReference type="Proteomes" id="UP000275267"/>
    </source>
</evidence>
<feature type="signal peptide" evidence="2">
    <location>
        <begin position="1"/>
        <end position="19"/>
    </location>
</feature>
<dbReference type="InterPro" id="IPR029019">
    <property type="entry name" value="HEX_eukaryotic_N"/>
</dbReference>
<dbReference type="SUPFAM" id="SSF55545">
    <property type="entry name" value="beta-N-acetylhexosaminidase-like domain"/>
    <property type="match status" value="1"/>
</dbReference>
<evidence type="ECO:0000256" key="1">
    <source>
        <dbReference type="ARBA" id="ARBA00022801"/>
    </source>
</evidence>
<dbReference type="Pfam" id="PF14845">
    <property type="entry name" value="Glycohydro_20b2"/>
    <property type="match status" value="1"/>
</dbReference>
<keyword evidence="5" id="KW-1185">Reference proteome</keyword>
<accession>A0A3L6SWM6</accession>
<keyword evidence="2" id="KW-0732">Signal</keyword>
<keyword evidence="1" id="KW-0378">Hydrolase</keyword>
<name>A0A3L6SWM6_PANMI</name>
<comment type="caution">
    <text evidence="4">The sequence shown here is derived from an EMBL/GenBank/DDBJ whole genome shotgun (WGS) entry which is preliminary data.</text>
</comment>